<evidence type="ECO:0000313" key="4">
    <source>
        <dbReference type="Proteomes" id="UP000034805"/>
    </source>
</evidence>
<feature type="non-terminal residue" evidence="3">
    <location>
        <position position="1"/>
    </location>
</feature>
<feature type="region of interest" description="Disordered" evidence="1">
    <location>
        <begin position="1"/>
        <end position="98"/>
    </location>
</feature>
<proteinExistence type="predicted"/>
<evidence type="ECO:0000256" key="1">
    <source>
        <dbReference type="SAM" id="MobiDB-lite"/>
    </source>
</evidence>
<evidence type="ECO:0000313" key="3">
    <source>
        <dbReference type="EMBL" id="KPP72702.1"/>
    </source>
</evidence>
<dbReference type="EMBL" id="JARO02002417">
    <property type="protein sequence ID" value="KPP72702.1"/>
    <property type="molecule type" value="Genomic_DNA"/>
</dbReference>
<reference evidence="3 4" key="1">
    <citation type="submission" date="2015-08" db="EMBL/GenBank/DDBJ databases">
        <title>The genome of the Asian arowana (Scleropages formosus).</title>
        <authorList>
            <person name="Tan M.H."/>
            <person name="Gan H.M."/>
            <person name="Croft L.J."/>
            <person name="Austin C.M."/>
        </authorList>
    </citation>
    <scope>NUCLEOTIDE SEQUENCE [LARGE SCALE GENOMIC DNA]</scope>
    <source>
        <strain evidence="3">Aro1</strain>
    </source>
</reference>
<name>A0A0P7X748_SCLFO</name>
<evidence type="ECO:0000259" key="2">
    <source>
        <dbReference type="Pfam" id="PF25234"/>
    </source>
</evidence>
<dbReference type="Proteomes" id="UP000034805">
    <property type="component" value="Unassembled WGS sequence"/>
</dbReference>
<dbReference type="AlphaFoldDB" id="A0A0P7X748"/>
<dbReference type="GO" id="GO:0005654">
    <property type="term" value="C:nucleoplasm"/>
    <property type="evidence" value="ECO:0007669"/>
    <property type="project" value="TreeGrafter"/>
</dbReference>
<feature type="compositionally biased region" description="Basic and acidic residues" evidence="1">
    <location>
        <begin position="26"/>
        <end position="51"/>
    </location>
</feature>
<protein>
    <recommendedName>
        <fullName evidence="2">Periphilin-1 C-terminal domain-containing protein</fullName>
    </recommendedName>
</protein>
<gene>
    <name evidence="3" type="ORF">Z043_108274</name>
</gene>
<dbReference type="GO" id="GO:0045892">
    <property type="term" value="P:negative regulation of DNA-templated transcription"/>
    <property type="evidence" value="ECO:0007669"/>
    <property type="project" value="InterPro"/>
</dbReference>
<organism evidence="3 4">
    <name type="scientific">Scleropages formosus</name>
    <name type="common">Asian bonytongue</name>
    <name type="synonym">Osteoglossum formosum</name>
    <dbReference type="NCBI Taxonomy" id="113540"/>
    <lineage>
        <taxon>Eukaryota</taxon>
        <taxon>Metazoa</taxon>
        <taxon>Chordata</taxon>
        <taxon>Craniata</taxon>
        <taxon>Vertebrata</taxon>
        <taxon>Euteleostomi</taxon>
        <taxon>Actinopterygii</taxon>
        <taxon>Neopterygii</taxon>
        <taxon>Teleostei</taxon>
        <taxon>Osteoglossocephala</taxon>
        <taxon>Osteoglossomorpha</taxon>
        <taxon>Osteoglossiformes</taxon>
        <taxon>Osteoglossidae</taxon>
        <taxon>Scleropages</taxon>
    </lineage>
</organism>
<dbReference type="GO" id="GO:0097355">
    <property type="term" value="P:protein localization to heterochromatin"/>
    <property type="evidence" value="ECO:0007669"/>
    <property type="project" value="TreeGrafter"/>
</dbReference>
<dbReference type="GO" id="GO:0045814">
    <property type="term" value="P:negative regulation of gene expression, epigenetic"/>
    <property type="evidence" value="ECO:0007669"/>
    <property type="project" value="TreeGrafter"/>
</dbReference>
<dbReference type="PANTHER" id="PTHR15836">
    <property type="entry name" value="PERIPHILIN 1"/>
    <property type="match status" value="1"/>
</dbReference>
<feature type="compositionally biased region" description="Low complexity" evidence="1">
    <location>
        <begin position="10"/>
        <end position="25"/>
    </location>
</feature>
<sequence>KDRPSSYSATSRDGSPQSSTSTSKVSVDKSSRVSDPHPAEVPSEKTDKPLEPSDGCEAPEEFHEPSRTSPPQEEVRQQEVEQEAPLAAEDEDARIKSDFHERRSQAIATKAREIEKVYRQDCETFGMVVKMLVAKDPSLEKQLQNPLRENLCEIRERCLEDLKHFISELDEVA</sequence>
<feature type="domain" description="Periphilin-1 C-terminal" evidence="2">
    <location>
        <begin position="92"/>
        <end position="171"/>
    </location>
</feature>
<dbReference type="Pfam" id="PF25234">
    <property type="entry name" value="Periphilin_C"/>
    <property type="match status" value="1"/>
</dbReference>
<dbReference type="CDD" id="cd22896">
    <property type="entry name" value="periphilin-like"/>
    <property type="match status" value="1"/>
</dbReference>
<dbReference type="InterPro" id="IPR028851">
    <property type="entry name" value="Pphln1"/>
</dbReference>
<comment type="caution">
    <text evidence="3">The sequence shown here is derived from an EMBL/GenBank/DDBJ whole genome shotgun (WGS) entry which is preliminary data.</text>
</comment>
<dbReference type="InterPro" id="IPR057603">
    <property type="entry name" value="Periphilin-1_C"/>
</dbReference>
<accession>A0A0P7X748</accession>
<dbReference type="PANTHER" id="PTHR15836:SF4">
    <property type="entry name" value="PERIPHILIN-1"/>
    <property type="match status" value="1"/>
</dbReference>